<dbReference type="Gene3D" id="2.60.120.10">
    <property type="entry name" value="Jelly Rolls"/>
    <property type="match status" value="1"/>
</dbReference>
<comment type="caution">
    <text evidence="3">The sequence shown here is derived from an EMBL/GenBank/DDBJ whole genome shotgun (WGS) entry which is preliminary data.</text>
</comment>
<proteinExistence type="predicted"/>
<evidence type="ECO:0000259" key="2">
    <source>
        <dbReference type="Pfam" id="PF07883"/>
    </source>
</evidence>
<sequence length="105" mass="11488">MDVVAREVVIEPGGSTGWHYHHMEISAIVKSGTLTRILHDHTVEVSTAGDFFVERAGAHHVHLGRNLGAVPVVLHLTYAQPEDRPFAVPAPAPAQTSRRISPRTR</sequence>
<reference evidence="3 4" key="1">
    <citation type="submission" date="2021-10" db="EMBL/GenBank/DDBJ databases">
        <title>Streptomyces sp. strain SMC 277, a novel streptomycete isolated from soil.</title>
        <authorList>
            <person name="Chanama M."/>
        </authorList>
    </citation>
    <scope>NUCLEOTIDE SEQUENCE [LARGE SCALE GENOMIC DNA]</scope>
    <source>
        <strain evidence="3 4">SMC 277</strain>
    </source>
</reference>
<dbReference type="InterPro" id="IPR013096">
    <property type="entry name" value="Cupin_2"/>
</dbReference>
<gene>
    <name evidence="3" type="ORF">LG632_27800</name>
</gene>
<dbReference type="SUPFAM" id="SSF51182">
    <property type="entry name" value="RmlC-like cupins"/>
    <property type="match status" value="1"/>
</dbReference>
<name>A0ABS8BEV6_9ACTN</name>
<feature type="domain" description="Cupin type-2" evidence="2">
    <location>
        <begin position="7"/>
        <end position="75"/>
    </location>
</feature>
<evidence type="ECO:0000313" key="3">
    <source>
        <dbReference type="EMBL" id="MCB5183145.1"/>
    </source>
</evidence>
<dbReference type="RefSeq" id="WP_226730335.1">
    <property type="nucleotide sequence ID" value="NZ_JAJAUY010000181.1"/>
</dbReference>
<dbReference type="Pfam" id="PF07883">
    <property type="entry name" value="Cupin_2"/>
    <property type="match status" value="1"/>
</dbReference>
<dbReference type="Proteomes" id="UP001199054">
    <property type="component" value="Unassembled WGS sequence"/>
</dbReference>
<dbReference type="EMBL" id="JAJAUY010000181">
    <property type="protein sequence ID" value="MCB5183145.1"/>
    <property type="molecule type" value="Genomic_DNA"/>
</dbReference>
<feature type="region of interest" description="Disordered" evidence="1">
    <location>
        <begin position="84"/>
        <end position="105"/>
    </location>
</feature>
<organism evidence="3 4">
    <name type="scientific">Streptomyces antimicrobicus</name>
    <dbReference type="NCBI Taxonomy" id="2883108"/>
    <lineage>
        <taxon>Bacteria</taxon>
        <taxon>Bacillati</taxon>
        <taxon>Actinomycetota</taxon>
        <taxon>Actinomycetes</taxon>
        <taxon>Kitasatosporales</taxon>
        <taxon>Streptomycetaceae</taxon>
        <taxon>Streptomyces</taxon>
    </lineage>
</organism>
<protein>
    <submittedName>
        <fullName evidence="3">Cupin domain-containing protein</fullName>
    </submittedName>
</protein>
<evidence type="ECO:0000256" key="1">
    <source>
        <dbReference type="SAM" id="MobiDB-lite"/>
    </source>
</evidence>
<evidence type="ECO:0000313" key="4">
    <source>
        <dbReference type="Proteomes" id="UP001199054"/>
    </source>
</evidence>
<accession>A0ABS8BEV6</accession>
<dbReference type="InterPro" id="IPR014710">
    <property type="entry name" value="RmlC-like_jellyroll"/>
</dbReference>
<dbReference type="InterPro" id="IPR011051">
    <property type="entry name" value="RmlC_Cupin_sf"/>
</dbReference>
<keyword evidence="4" id="KW-1185">Reference proteome</keyword>